<name>A0A2W5TS38_ACIJO</name>
<organism evidence="1 2">
    <name type="scientific">Acinetobacter johnsonii</name>
    <dbReference type="NCBI Taxonomy" id="40214"/>
    <lineage>
        <taxon>Bacteria</taxon>
        <taxon>Pseudomonadati</taxon>
        <taxon>Pseudomonadota</taxon>
        <taxon>Gammaproteobacteria</taxon>
        <taxon>Moraxellales</taxon>
        <taxon>Moraxellaceae</taxon>
        <taxon>Acinetobacter</taxon>
    </lineage>
</organism>
<dbReference type="EMBL" id="QFQJ01000002">
    <property type="protein sequence ID" value="PZQ93743.1"/>
    <property type="molecule type" value="Genomic_DNA"/>
</dbReference>
<gene>
    <name evidence="1" type="ORF">DI542_00805</name>
</gene>
<comment type="caution">
    <text evidence="1">The sequence shown here is derived from an EMBL/GenBank/DDBJ whole genome shotgun (WGS) entry which is preliminary data.</text>
</comment>
<dbReference type="InterPro" id="IPR009678">
    <property type="entry name" value="Phage_tail_completion_R"/>
</dbReference>
<evidence type="ECO:0000313" key="1">
    <source>
        <dbReference type="EMBL" id="PZQ93743.1"/>
    </source>
</evidence>
<protein>
    <submittedName>
        <fullName evidence="1">Phage tail protein</fullName>
    </submittedName>
</protein>
<dbReference type="AlphaFoldDB" id="A0A2W5TS38"/>
<sequence length="175" mass="19811">MKKPNQLREYLLNAIPDLSPDQDRLLIFTNNGSLRSTMVSGFSFEMSYTLDLVITDYAGDVDVIGVVLFTWIAENQPELMANHEKGKQAITFEAELIDNSKYDINFQIPLTERVIVKKLQNGKLELSHPEEPKYTEYQPATDFEVIDPSGEVVASWTTAEKQGWSLDMPPTGRNP</sequence>
<dbReference type="Proteomes" id="UP000249282">
    <property type="component" value="Unassembled WGS sequence"/>
</dbReference>
<proteinExistence type="predicted"/>
<dbReference type="Pfam" id="PF06891">
    <property type="entry name" value="P2_Phage_GpR"/>
    <property type="match status" value="1"/>
</dbReference>
<reference evidence="1 2" key="1">
    <citation type="submission" date="2017-11" db="EMBL/GenBank/DDBJ databases">
        <title>Infants hospitalized years apart are colonized by the same room-sourced microbial strains.</title>
        <authorList>
            <person name="Brooks B."/>
            <person name="Olm M.R."/>
            <person name="Firek B.A."/>
            <person name="Baker R."/>
            <person name="Thomas B.C."/>
            <person name="Morowitz M.J."/>
            <person name="Banfield J.F."/>
        </authorList>
    </citation>
    <scope>NUCLEOTIDE SEQUENCE [LARGE SCALE GENOMIC DNA]</scope>
    <source>
        <strain evidence="1">S2_003_000_R3_20</strain>
    </source>
</reference>
<evidence type="ECO:0000313" key="2">
    <source>
        <dbReference type="Proteomes" id="UP000249282"/>
    </source>
</evidence>
<accession>A0A2W5TS38</accession>